<dbReference type="EMBL" id="MN095771">
    <property type="protein sequence ID" value="QFR56149.1"/>
    <property type="molecule type" value="Genomic_DNA"/>
</dbReference>
<reference evidence="2" key="1">
    <citation type="submission" date="2019-06" db="EMBL/GenBank/DDBJ databases">
        <title>Complete genome sequence of Serratia marcescens phage Muldoon.</title>
        <authorList>
            <person name="Campbell S."/>
            <person name="Atkinson C."/>
            <person name="Moreland R."/>
            <person name="Liu M."/>
            <person name="Ramsey J."/>
            <person name="Leavitt J."/>
        </authorList>
    </citation>
    <scope>NUCLEOTIDE SEQUENCE [LARGE SCALE GENOMIC DNA]</scope>
</reference>
<gene>
    <name evidence="1" type="ORF">CPT_Muldoon_198</name>
</gene>
<protein>
    <submittedName>
        <fullName evidence="1">Distal baseplate subunit protein</fullName>
    </submittedName>
</protein>
<dbReference type="Proteomes" id="UP000326777">
    <property type="component" value="Genome"/>
</dbReference>
<organism evidence="1 2">
    <name type="scientific">Serratia phage Muldoon</name>
    <dbReference type="NCBI Taxonomy" id="2601678"/>
    <lineage>
        <taxon>Viruses</taxon>
        <taxon>Duplodnaviria</taxon>
        <taxon>Heunggongvirae</taxon>
        <taxon>Uroviricota</taxon>
        <taxon>Caudoviricetes</taxon>
        <taxon>Muldoonvirus</taxon>
        <taxon>Muldoonvirus muldoon</taxon>
    </lineage>
</organism>
<sequence>MNLKIILPQKKIKLNQREILIPKLGLKHHVLIKEVREAHENLQILMDSICPGLNKAETEIVMLHTLEFNGRIPLTKDGLSLSDITIETKTQFEFLGRVYKFRAPTFYEKFKTHREVLETLFESVDGDPTMPDFGKMPAFVGKWAKSLQETIRLGNLVGINEIMDHYE</sequence>
<keyword evidence="2" id="KW-1185">Reference proteome</keyword>
<proteinExistence type="predicted"/>
<dbReference type="InterPro" id="IPR024342">
    <property type="entry name" value="Phage_T4_Gp28"/>
</dbReference>
<dbReference type="Pfam" id="PF11110">
    <property type="entry name" value="Phage_hub_GP28"/>
    <property type="match status" value="1"/>
</dbReference>
<evidence type="ECO:0000313" key="1">
    <source>
        <dbReference type="EMBL" id="QFR56149.1"/>
    </source>
</evidence>
<name>A0A5P8PHL0_9CAUD</name>
<evidence type="ECO:0000313" key="2">
    <source>
        <dbReference type="Proteomes" id="UP000326777"/>
    </source>
</evidence>
<accession>A0A5P8PHL0</accession>